<organism evidence="2 3">
    <name type="scientific">Chlamydomonas eustigma</name>
    <dbReference type="NCBI Taxonomy" id="1157962"/>
    <lineage>
        <taxon>Eukaryota</taxon>
        <taxon>Viridiplantae</taxon>
        <taxon>Chlorophyta</taxon>
        <taxon>core chlorophytes</taxon>
        <taxon>Chlorophyceae</taxon>
        <taxon>CS clade</taxon>
        <taxon>Chlamydomonadales</taxon>
        <taxon>Chlamydomonadaceae</taxon>
        <taxon>Chlamydomonas</taxon>
    </lineage>
</organism>
<protein>
    <submittedName>
        <fullName evidence="2">Uncharacterized protein</fullName>
    </submittedName>
</protein>
<proteinExistence type="predicted"/>
<dbReference type="Proteomes" id="UP000232323">
    <property type="component" value="Unassembled WGS sequence"/>
</dbReference>
<feature type="compositionally biased region" description="Low complexity" evidence="1">
    <location>
        <begin position="127"/>
        <end position="137"/>
    </location>
</feature>
<dbReference type="AlphaFoldDB" id="A0A250X0F1"/>
<comment type="caution">
    <text evidence="2">The sequence shown here is derived from an EMBL/GenBank/DDBJ whole genome shotgun (WGS) entry which is preliminary data.</text>
</comment>
<dbReference type="EMBL" id="BEGY01000018">
    <property type="protein sequence ID" value="GAX76548.1"/>
    <property type="molecule type" value="Genomic_DNA"/>
</dbReference>
<accession>A0A250X0F1</accession>
<sequence length="189" mass="19979">MHQTHTIMGISHTMQPLAVASTENASLQFKSVISVAAALGNWHATYCICAAFMGSSMGKYFMGSLKGHQYTDYRKYYEAEEAAAIAAEAVQVAPCHEDAGNMTRLGKADEGEDESMSLLSVDDAEPSHSVSSAGGSKSSKRGDMHAASPFQAENDDVGGNGGAAMPVTHPFQVSKSSRSLAPGYYGYQL</sequence>
<evidence type="ECO:0000313" key="2">
    <source>
        <dbReference type="EMBL" id="GAX76548.1"/>
    </source>
</evidence>
<gene>
    <name evidence="2" type="ORF">CEUSTIGMA_g3994.t1</name>
</gene>
<evidence type="ECO:0000256" key="1">
    <source>
        <dbReference type="SAM" id="MobiDB-lite"/>
    </source>
</evidence>
<evidence type="ECO:0000313" key="3">
    <source>
        <dbReference type="Proteomes" id="UP000232323"/>
    </source>
</evidence>
<reference evidence="2 3" key="1">
    <citation type="submission" date="2017-08" db="EMBL/GenBank/DDBJ databases">
        <title>Acidophilic green algal genome provides insights into adaptation to an acidic environment.</title>
        <authorList>
            <person name="Hirooka S."/>
            <person name="Hirose Y."/>
            <person name="Kanesaki Y."/>
            <person name="Higuchi S."/>
            <person name="Fujiwara T."/>
            <person name="Onuma R."/>
            <person name="Era A."/>
            <person name="Ohbayashi R."/>
            <person name="Uzuka A."/>
            <person name="Nozaki H."/>
            <person name="Yoshikawa H."/>
            <person name="Miyagishima S.Y."/>
        </authorList>
    </citation>
    <scope>NUCLEOTIDE SEQUENCE [LARGE SCALE GENOMIC DNA]</scope>
    <source>
        <strain evidence="2 3">NIES-2499</strain>
    </source>
</reference>
<feature type="region of interest" description="Disordered" evidence="1">
    <location>
        <begin position="101"/>
        <end position="189"/>
    </location>
</feature>
<keyword evidence="3" id="KW-1185">Reference proteome</keyword>
<name>A0A250X0F1_9CHLO</name>